<feature type="region of interest" description="Disordered" evidence="1">
    <location>
        <begin position="352"/>
        <end position="420"/>
    </location>
</feature>
<feature type="compositionally biased region" description="Acidic residues" evidence="1">
    <location>
        <begin position="395"/>
        <end position="411"/>
    </location>
</feature>
<dbReference type="Proteomes" id="UP001583186">
    <property type="component" value="Unassembled WGS sequence"/>
</dbReference>
<name>A0ABR3ZHD0_9PEZI</name>
<feature type="region of interest" description="Disordered" evidence="1">
    <location>
        <begin position="1"/>
        <end position="35"/>
    </location>
</feature>
<sequence length="420" mass="46132">MGLVLYSQADGDPSPSTRDSPPLLSDGHDAHPYLPDLSYDRHLPPSGTQLHDWHHGPSKARLSARRQASWAYRYEYEYHNISCGGGMRESSEVALLKQNAGGLWPRRLRPHQIRLLQQTTTLSPKRHSYNSASVRGHRKSVRDACINEMAASRPRPPCPDRSRPAPPVTTPAWTRSARRTNRPPSLERQGAFRDASTTKRRLSESSTDGDTAELYRLGLLYDNEHACGAGFGLDTIVHDVPTYSISVAEGGRSRGRARGRSPRTTVDEFAEGFSDFNADLNPTLPSLDLSFSNLADDAALARFLQDEEMAAYLASVPEDSSDVITDWSLSPPSSSPVRVIYELEPEMEMGMDDSTEEGATTPSSFSSPSLPSIDSDSSSGSDAGDWVMDMAGSLFEDDTADNDDNNDDSNPDDTWFLLPP</sequence>
<comment type="caution">
    <text evidence="2">The sequence shown here is derived from an EMBL/GenBank/DDBJ whole genome shotgun (WGS) entry which is preliminary data.</text>
</comment>
<protein>
    <submittedName>
        <fullName evidence="2">Uncharacterized protein</fullName>
    </submittedName>
</protein>
<evidence type="ECO:0000313" key="2">
    <source>
        <dbReference type="EMBL" id="KAL1900115.1"/>
    </source>
</evidence>
<feature type="compositionally biased region" description="Low complexity" evidence="1">
    <location>
        <begin position="362"/>
        <end position="382"/>
    </location>
</feature>
<organism evidence="2 3">
    <name type="scientific">Sporothrix stenoceras</name>
    <dbReference type="NCBI Taxonomy" id="5173"/>
    <lineage>
        <taxon>Eukaryota</taxon>
        <taxon>Fungi</taxon>
        <taxon>Dikarya</taxon>
        <taxon>Ascomycota</taxon>
        <taxon>Pezizomycotina</taxon>
        <taxon>Sordariomycetes</taxon>
        <taxon>Sordariomycetidae</taxon>
        <taxon>Ophiostomatales</taxon>
        <taxon>Ophiostomataceae</taxon>
        <taxon>Sporothrix</taxon>
    </lineage>
</organism>
<accession>A0ABR3ZHD0</accession>
<keyword evidence="3" id="KW-1185">Reference proteome</keyword>
<evidence type="ECO:0000313" key="3">
    <source>
        <dbReference type="Proteomes" id="UP001583186"/>
    </source>
</evidence>
<dbReference type="EMBL" id="JAWCUI010000010">
    <property type="protein sequence ID" value="KAL1900115.1"/>
    <property type="molecule type" value="Genomic_DNA"/>
</dbReference>
<feature type="region of interest" description="Disordered" evidence="1">
    <location>
        <begin position="149"/>
        <end position="208"/>
    </location>
</feature>
<proteinExistence type="predicted"/>
<evidence type="ECO:0000256" key="1">
    <source>
        <dbReference type="SAM" id="MobiDB-lite"/>
    </source>
</evidence>
<reference evidence="2 3" key="1">
    <citation type="journal article" date="2024" name="IMA Fungus">
        <title>IMA Genome - F19 : A genome assembly and annotation guide to empower mycologists, including annotated draft genome sequences of Ceratocystis pirilliformis, Diaporthe australafricana, Fusarium ophioides, Paecilomyces lecythidis, and Sporothrix stenoceras.</title>
        <authorList>
            <person name="Aylward J."/>
            <person name="Wilson A.M."/>
            <person name="Visagie C.M."/>
            <person name="Spraker J."/>
            <person name="Barnes I."/>
            <person name="Buitendag C."/>
            <person name="Ceriani C."/>
            <person name="Del Mar Angel L."/>
            <person name="du Plessis D."/>
            <person name="Fuchs T."/>
            <person name="Gasser K."/>
            <person name="Kramer D."/>
            <person name="Li W."/>
            <person name="Munsamy K."/>
            <person name="Piso A."/>
            <person name="Price J.L."/>
            <person name="Sonnekus B."/>
            <person name="Thomas C."/>
            <person name="van der Nest A."/>
            <person name="van Dijk A."/>
            <person name="van Heerden A."/>
            <person name="van Vuuren N."/>
            <person name="Yilmaz N."/>
            <person name="Duong T.A."/>
            <person name="van der Merwe N.A."/>
            <person name="Wingfield M.J."/>
            <person name="Wingfield B.D."/>
        </authorList>
    </citation>
    <scope>NUCLEOTIDE SEQUENCE [LARGE SCALE GENOMIC DNA]</scope>
    <source>
        <strain evidence="2 3">CMW 5346</strain>
    </source>
</reference>
<gene>
    <name evidence="2" type="ORF">Sste5346_002423</name>
</gene>